<dbReference type="PROSITE" id="PS00893">
    <property type="entry name" value="NUDIX_BOX"/>
    <property type="match status" value="1"/>
</dbReference>
<sequence>MISCIFEGQTNIVHLRHVVVDALVVKDGQILLVKRGPGSYLEIGKWAMPGGYLEMDETAEQAIVREVKEETGYDCSVVKLFRLNDNPRRPKENNRQSVALIYLMKPLKKSGIHDHEISEVKWFDLNNLPPVETMAFDHLETIEKYKANLDK</sequence>
<dbReference type="AlphaFoldDB" id="A0A1J4RUZ6"/>
<dbReference type="PANTHER" id="PTHR43736">
    <property type="entry name" value="ADP-RIBOSE PYROPHOSPHATASE"/>
    <property type="match status" value="1"/>
</dbReference>
<dbReference type="STRING" id="1805034.AUJ59_00645"/>
<feature type="domain" description="Nudix hydrolase" evidence="3">
    <location>
        <begin position="15"/>
        <end position="146"/>
    </location>
</feature>
<accession>A0A1J4RUZ6</accession>
<dbReference type="EMBL" id="MNUI01000014">
    <property type="protein sequence ID" value="OIN89821.1"/>
    <property type="molecule type" value="Genomic_DNA"/>
</dbReference>
<dbReference type="SUPFAM" id="SSF55811">
    <property type="entry name" value="Nudix"/>
    <property type="match status" value="1"/>
</dbReference>
<dbReference type="PANTHER" id="PTHR43736:SF1">
    <property type="entry name" value="DIHYDRONEOPTERIN TRIPHOSPHATE DIPHOSPHATASE"/>
    <property type="match status" value="1"/>
</dbReference>
<dbReference type="Proteomes" id="UP000183144">
    <property type="component" value="Unassembled WGS sequence"/>
</dbReference>
<gene>
    <name evidence="4" type="ORF">AUJ59_00645</name>
</gene>
<evidence type="ECO:0000256" key="1">
    <source>
        <dbReference type="ARBA" id="ARBA00022801"/>
    </source>
</evidence>
<dbReference type="InterPro" id="IPR015797">
    <property type="entry name" value="NUDIX_hydrolase-like_dom_sf"/>
</dbReference>
<organism evidence="4 5">
    <name type="scientific">Candidatus Beckwithbacteria bacterium CG1_02_47_37</name>
    <dbReference type="NCBI Taxonomy" id="1805034"/>
    <lineage>
        <taxon>Bacteria</taxon>
        <taxon>Candidatus Beckwithiibacteriota</taxon>
    </lineage>
</organism>
<proteinExistence type="inferred from homology"/>
<dbReference type="InterPro" id="IPR020084">
    <property type="entry name" value="NUDIX_hydrolase_CS"/>
</dbReference>
<evidence type="ECO:0000313" key="5">
    <source>
        <dbReference type="Proteomes" id="UP000183144"/>
    </source>
</evidence>
<reference evidence="4 5" key="1">
    <citation type="journal article" date="2016" name="Environ. Microbiol.">
        <title>Genomic resolution of a cold subsurface aquifer community provides metabolic insights for novel microbes adapted to high CO concentrations.</title>
        <authorList>
            <person name="Probst A.J."/>
            <person name="Castelle C.J."/>
            <person name="Singh A."/>
            <person name="Brown C.T."/>
            <person name="Anantharaman K."/>
            <person name="Sharon I."/>
            <person name="Hug L.A."/>
            <person name="Burstein D."/>
            <person name="Emerson J.B."/>
            <person name="Thomas B.C."/>
            <person name="Banfield J.F."/>
        </authorList>
    </citation>
    <scope>NUCLEOTIDE SEQUENCE [LARGE SCALE GENOMIC DNA]</scope>
    <source>
        <strain evidence="4">CG1_02_47_37</strain>
    </source>
</reference>
<dbReference type="PRINTS" id="PR00502">
    <property type="entry name" value="NUDIXFAMILY"/>
</dbReference>
<keyword evidence="1 2" id="KW-0378">Hydrolase</keyword>
<dbReference type="CDD" id="cd18873">
    <property type="entry name" value="NUDIX_NadM_like"/>
    <property type="match status" value="1"/>
</dbReference>
<protein>
    <recommendedName>
        <fullName evidence="3">Nudix hydrolase domain-containing protein</fullName>
    </recommendedName>
</protein>
<evidence type="ECO:0000313" key="4">
    <source>
        <dbReference type="EMBL" id="OIN89821.1"/>
    </source>
</evidence>
<comment type="caution">
    <text evidence="4">The sequence shown here is derived from an EMBL/GenBank/DDBJ whole genome shotgun (WGS) entry which is preliminary data.</text>
</comment>
<dbReference type="Gene3D" id="3.90.79.10">
    <property type="entry name" value="Nucleoside Triphosphate Pyrophosphohydrolase"/>
    <property type="match status" value="1"/>
</dbReference>
<evidence type="ECO:0000256" key="2">
    <source>
        <dbReference type="RuleBase" id="RU003476"/>
    </source>
</evidence>
<dbReference type="InterPro" id="IPR020476">
    <property type="entry name" value="Nudix_hydrolase"/>
</dbReference>
<dbReference type="InterPro" id="IPR000086">
    <property type="entry name" value="NUDIX_hydrolase_dom"/>
</dbReference>
<comment type="similarity">
    <text evidence="2">Belongs to the Nudix hydrolase family.</text>
</comment>
<dbReference type="PROSITE" id="PS51462">
    <property type="entry name" value="NUDIX"/>
    <property type="match status" value="1"/>
</dbReference>
<dbReference type="Pfam" id="PF00293">
    <property type="entry name" value="NUDIX"/>
    <property type="match status" value="1"/>
</dbReference>
<evidence type="ECO:0000259" key="3">
    <source>
        <dbReference type="PROSITE" id="PS51462"/>
    </source>
</evidence>
<dbReference type="GO" id="GO:0016787">
    <property type="term" value="F:hydrolase activity"/>
    <property type="evidence" value="ECO:0007669"/>
    <property type="project" value="UniProtKB-KW"/>
</dbReference>
<name>A0A1J4RUZ6_9BACT</name>